<proteinExistence type="predicted"/>
<dbReference type="STRING" id="7398.A0A1B0A7N2"/>
<keyword evidence="3" id="KW-1185">Reference proteome</keyword>
<evidence type="ECO:0000313" key="2">
    <source>
        <dbReference type="EnsemblMetazoa" id="GPAI036840-PA"/>
    </source>
</evidence>
<evidence type="ECO:0000256" key="1">
    <source>
        <dbReference type="SAM" id="MobiDB-lite"/>
    </source>
</evidence>
<evidence type="ECO:0000313" key="3">
    <source>
        <dbReference type="Proteomes" id="UP000092445"/>
    </source>
</evidence>
<dbReference type="VEuPathDB" id="VectorBase:GPAI036840"/>
<feature type="region of interest" description="Disordered" evidence="1">
    <location>
        <begin position="23"/>
        <end position="65"/>
    </location>
</feature>
<reference evidence="3" key="1">
    <citation type="submission" date="2014-03" db="EMBL/GenBank/DDBJ databases">
        <authorList>
            <person name="Aksoy S."/>
            <person name="Warren W."/>
            <person name="Wilson R.K."/>
        </authorList>
    </citation>
    <scope>NUCLEOTIDE SEQUENCE [LARGE SCALE GENOMIC DNA]</scope>
    <source>
        <strain evidence="3">IAEA</strain>
    </source>
</reference>
<protein>
    <submittedName>
        <fullName evidence="2">Uncharacterized protein</fullName>
    </submittedName>
</protein>
<sequence length="90" mass="10574">MAFMPTEDILEDEDEDLEQIKAKIHISNPCSSNERSKRSDEEVRRHQRLHRDEDQQETYNRDQYLSKKYEDNSYNAYGGGAFTCVVMVPA</sequence>
<reference evidence="2" key="2">
    <citation type="submission" date="2020-05" db="UniProtKB">
        <authorList>
            <consortium name="EnsemblMetazoa"/>
        </authorList>
    </citation>
    <scope>IDENTIFICATION</scope>
    <source>
        <strain evidence="2">IAEA</strain>
    </source>
</reference>
<name>A0A1B0A7N2_GLOPL</name>
<accession>A0A1B0A7N2</accession>
<feature type="compositionally biased region" description="Basic and acidic residues" evidence="1">
    <location>
        <begin position="34"/>
        <end position="44"/>
    </location>
</feature>
<dbReference type="AlphaFoldDB" id="A0A1B0A7N2"/>
<dbReference type="EnsemblMetazoa" id="GPAI036840-RA">
    <property type="protein sequence ID" value="GPAI036840-PA"/>
    <property type="gene ID" value="GPAI036840"/>
</dbReference>
<dbReference type="Proteomes" id="UP000092445">
    <property type="component" value="Unassembled WGS sequence"/>
</dbReference>
<organism evidence="2 3">
    <name type="scientific">Glossina pallidipes</name>
    <name type="common">Tsetse fly</name>
    <dbReference type="NCBI Taxonomy" id="7398"/>
    <lineage>
        <taxon>Eukaryota</taxon>
        <taxon>Metazoa</taxon>
        <taxon>Ecdysozoa</taxon>
        <taxon>Arthropoda</taxon>
        <taxon>Hexapoda</taxon>
        <taxon>Insecta</taxon>
        <taxon>Pterygota</taxon>
        <taxon>Neoptera</taxon>
        <taxon>Endopterygota</taxon>
        <taxon>Diptera</taxon>
        <taxon>Brachycera</taxon>
        <taxon>Muscomorpha</taxon>
        <taxon>Hippoboscoidea</taxon>
        <taxon>Glossinidae</taxon>
        <taxon>Glossina</taxon>
    </lineage>
</organism>